<dbReference type="PRINTS" id="PR00111">
    <property type="entry name" value="ABHYDROLASE"/>
</dbReference>
<dbReference type="PANTHER" id="PTHR43433:SF5">
    <property type="entry name" value="AB HYDROLASE-1 DOMAIN-CONTAINING PROTEIN"/>
    <property type="match status" value="1"/>
</dbReference>
<reference evidence="2 3" key="1">
    <citation type="submission" date="2016-11" db="EMBL/GenBank/DDBJ databases">
        <authorList>
            <person name="Jaros S."/>
            <person name="Januszkiewicz K."/>
            <person name="Wedrychowicz H."/>
        </authorList>
    </citation>
    <scope>NUCLEOTIDE SEQUENCE [LARGE SCALE GENOMIC DNA]</scope>
    <source>
        <strain evidence="2 3">GAS138</strain>
    </source>
</reference>
<dbReference type="Proteomes" id="UP000189796">
    <property type="component" value="Chromosome I"/>
</dbReference>
<evidence type="ECO:0000259" key="1">
    <source>
        <dbReference type="Pfam" id="PF00561"/>
    </source>
</evidence>
<dbReference type="InterPro" id="IPR029058">
    <property type="entry name" value="AB_hydrolase_fold"/>
</dbReference>
<dbReference type="RefSeq" id="WP_197689295.1">
    <property type="nucleotide sequence ID" value="NZ_LT670817.1"/>
</dbReference>
<dbReference type="Pfam" id="PF00561">
    <property type="entry name" value="Abhydrolase_1"/>
    <property type="match status" value="1"/>
</dbReference>
<name>A0A1M5KVL2_9BRAD</name>
<dbReference type="AlphaFoldDB" id="A0A1M5KVL2"/>
<dbReference type="SUPFAM" id="SSF53474">
    <property type="entry name" value="alpha/beta-Hydrolases"/>
    <property type="match status" value="1"/>
</dbReference>
<evidence type="ECO:0000313" key="2">
    <source>
        <dbReference type="EMBL" id="SHG56821.1"/>
    </source>
</evidence>
<feature type="domain" description="AB hydrolase-1" evidence="1">
    <location>
        <begin position="40"/>
        <end position="263"/>
    </location>
</feature>
<organism evidence="2 3">
    <name type="scientific">Bradyrhizobium erythrophlei</name>
    <dbReference type="NCBI Taxonomy" id="1437360"/>
    <lineage>
        <taxon>Bacteria</taxon>
        <taxon>Pseudomonadati</taxon>
        <taxon>Pseudomonadota</taxon>
        <taxon>Alphaproteobacteria</taxon>
        <taxon>Hyphomicrobiales</taxon>
        <taxon>Nitrobacteraceae</taxon>
        <taxon>Bradyrhizobium</taxon>
    </lineage>
</organism>
<protein>
    <submittedName>
        <fullName evidence="2">Pimeloyl-ACP methyl ester carboxylesterase</fullName>
    </submittedName>
</protein>
<dbReference type="PANTHER" id="PTHR43433">
    <property type="entry name" value="HYDROLASE, ALPHA/BETA FOLD FAMILY PROTEIN"/>
    <property type="match status" value="1"/>
</dbReference>
<sequence length="306" mass="33648">MMIHSRPEMIHTHQTAPTQFVEANGIRFAYRRFGKPGGVPLIFNQHFTGTMDHWDPAVTDGFAKDREVILFNNAGVSSSSGEVPARIEKMGANAVAFIKALGLTKVDVLGFSIGGFVAQEITLQAPDLVRRLVLVGTGPRSGEGMATLTPEAQKIFGATYDDPDHLWLRVHFTQSEQSQNAGPEFLKRFRLRSENRDPEVNGTVAPAQIEAIGKWGAPQEKPFEYLKSIHQPTLVVNGGKDVIIYSVNSFILQQQLPNAQLILITARNTSIPNSSSAMSRCSCRRTSAEAYEDRKRARSAIATTGR</sequence>
<dbReference type="Gene3D" id="3.40.50.1820">
    <property type="entry name" value="alpha/beta hydrolase"/>
    <property type="match status" value="1"/>
</dbReference>
<dbReference type="EMBL" id="LT670817">
    <property type="protein sequence ID" value="SHG56821.1"/>
    <property type="molecule type" value="Genomic_DNA"/>
</dbReference>
<dbReference type="InterPro" id="IPR050471">
    <property type="entry name" value="AB_hydrolase"/>
</dbReference>
<gene>
    <name evidence="2" type="ORF">SAMN05443248_1985</name>
</gene>
<dbReference type="InterPro" id="IPR000073">
    <property type="entry name" value="AB_hydrolase_1"/>
</dbReference>
<evidence type="ECO:0000313" key="3">
    <source>
        <dbReference type="Proteomes" id="UP000189796"/>
    </source>
</evidence>
<accession>A0A1M5KVL2</accession>
<proteinExistence type="predicted"/>